<dbReference type="EMBL" id="MN740567">
    <property type="protein sequence ID" value="QHU34059.1"/>
    <property type="molecule type" value="Genomic_DNA"/>
</dbReference>
<organism evidence="1">
    <name type="scientific">viral metagenome</name>
    <dbReference type="NCBI Taxonomy" id="1070528"/>
    <lineage>
        <taxon>unclassified sequences</taxon>
        <taxon>metagenomes</taxon>
        <taxon>organismal metagenomes</taxon>
    </lineage>
</organism>
<name>A0A6C0LTH3_9ZZZZ</name>
<accession>A0A6C0LTH3</accession>
<evidence type="ECO:0000313" key="1">
    <source>
        <dbReference type="EMBL" id="QHU34059.1"/>
    </source>
</evidence>
<dbReference type="AlphaFoldDB" id="A0A6C0LTH3"/>
<proteinExistence type="predicted"/>
<sequence>MEFTTCCAQTNALRRNRYVSKLPKTYFSNHSKYLDSRSKTFYRNTMHYALPENKDNEYRSNNCCNTHIYKTKNSSMNLHSSETSSGYMYKIKTQCRCITR</sequence>
<reference evidence="1" key="1">
    <citation type="journal article" date="2020" name="Nature">
        <title>Giant virus diversity and host interactions through global metagenomics.</title>
        <authorList>
            <person name="Schulz F."/>
            <person name="Roux S."/>
            <person name="Paez-Espino D."/>
            <person name="Jungbluth S."/>
            <person name="Walsh D.A."/>
            <person name="Denef V.J."/>
            <person name="McMahon K.D."/>
            <person name="Konstantinidis K.T."/>
            <person name="Eloe-Fadrosh E.A."/>
            <person name="Kyrpides N.C."/>
            <person name="Woyke T."/>
        </authorList>
    </citation>
    <scope>NUCLEOTIDE SEQUENCE</scope>
    <source>
        <strain evidence="1">GVMAG-S-1016713-123</strain>
    </source>
</reference>
<protein>
    <submittedName>
        <fullName evidence="1">Uncharacterized protein</fullName>
    </submittedName>
</protein>